<gene>
    <name evidence="2" type="ORF">L9F63_016482</name>
</gene>
<feature type="signal peptide" evidence="1">
    <location>
        <begin position="1"/>
        <end position="21"/>
    </location>
</feature>
<keyword evidence="1" id="KW-0732">Signal</keyword>
<reference evidence="2" key="2">
    <citation type="submission" date="2023-05" db="EMBL/GenBank/DDBJ databases">
        <authorList>
            <person name="Fouks B."/>
        </authorList>
    </citation>
    <scope>NUCLEOTIDE SEQUENCE</scope>
    <source>
        <strain evidence="2">Stay&amp;Tobe</strain>
        <tissue evidence="2">Testes</tissue>
    </source>
</reference>
<keyword evidence="3" id="KW-1185">Reference proteome</keyword>
<dbReference type="Gene3D" id="2.40.128.20">
    <property type="match status" value="1"/>
</dbReference>
<accession>A0AAD8A101</accession>
<dbReference type="AlphaFoldDB" id="A0AAD8A101"/>
<proteinExistence type="predicted"/>
<protein>
    <submittedName>
        <fullName evidence="2">Uncharacterized protein</fullName>
    </submittedName>
</protein>
<dbReference type="Proteomes" id="UP001233999">
    <property type="component" value="Unassembled WGS sequence"/>
</dbReference>
<dbReference type="SUPFAM" id="SSF50814">
    <property type="entry name" value="Lipocalins"/>
    <property type="match status" value="1"/>
</dbReference>
<reference evidence="2" key="1">
    <citation type="journal article" date="2023" name="IScience">
        <title>Live-bearing cockroach genome reveals convergent evolutionary mechanisms linked to viviparity in insects and beyond.</title>
        <authorList>
            <person name="Fouks B."/>
            <person name="Harrison M.C."/>
            <person name="Mikhailova A.A."/>
            <person name="Marchal E."/>
            <person name="English S."/>
            <person name="Carruthers M."/>
            <person name="Jennings E.C."/>
            <person name="Chiamaka E.L."/>
            <person name="Frigard R.A."/>
            <person name="Pippel M."/>
            <person name="Attardo G.M."/>
            <person name="Benoit J.B."/>
            <person name="Bornberg-Bauer E."/>
            <person name="Tobe S.S."/>
        </authorList>
    </citation>
    <scope>NUCLEOTIDE SEQUENCE</scope>
    <source>
        <strain evidence="2">Stay&amp;Tobe</strain>
    </source>
</reference>
<evidence type="ECO:0000256" key="1">
    <source>
        <dbReference type="SAM" id="SignalP"/>
    </source>
</evidence>
<feature type="non-terminal residue" evidence="2">
    <location>
        <position position="1"/>
    </location>
</feature>
<sequence>YFTVTMKWIAVVLMCSIVDLASVNCKCDLGTGIDYDPKQVEGDWYVDYSSPSIFEQMSKIRIKFKLEDQTYNSTLTITFKNETTPREFDSTWEINDNKDLQVKVPELSTFNGVYRLIAAEDKQYIIFRGCQDSSNGEPLIFIETAEQCPDEDMLKKAVENMDPPMDCSDFTKDPEVHC</sequence>
<evidence type="ECO:0000313" key="2">
    <source>
        <dbReference type="EMBL" id="KAJ9590484.1"/>
    </source>
</evidence>
<feature type="chain" id="PRO_5041969735" evidence="1">
    <location>
        <begin position="22"/>
        <end position="178"/>
    </location>
</feature>
<dbReference type="InterPro" id="IPR012674">
    <property type="entry name" value="Calycin"/>
</dbReference>
<dbReference type="EMBL" id="JASPKZ010004213">
    <property type="protein sequence ID" value="KAJ9590484.1"/>
    <property type="molecule type" value="Genomic_DNA"/>
</dbReference>
<evidence type="ECO:0000313" key="3">
    <source>
        <dbReference type="Proteomes" id="UP001233999"/>
    </source>
</evidence>
<organism evidence="2 3">
    <name type="scientific">Diploptera punctata</name>
    <name type="common">Pacific beetle cockroach</name>
    <dbReference type="NCBI Taxonomy" id="6984"/>
    <lineage>
        <taxon>Eukaryota</taxon>
        <taxon>Metazoa</taxon>
        <taxon>Ecdysozoa</taxon>
        <taxon>Arthropoda</taxon>
        <taxon>Hexapoda</taxon>
        <taxon>Insecta</taxon>
        <taxon>Pterygota</taxon>
        <taxon>Neoptera</taxon>
        <taxon>Polyneoptera</taxon>
        <taxon>Dictyoptera</taxon>
        <taxon>Blattodea</taxon>
        <taxon>Blaberoidea</taxon>
        <taxon>Blaberidae</taxon>
        <taxon>Diplopterinae</taxon>
        <taxon>Diploptera</taxon>
    </lineage>
</organism>
<comment type="caution">
    <text evidence="2">The sequence shown here is derived from an EMBL/GenBank/DDBJ whole genome shotgun (WGS) entry which is preliminary data.</text>
</comment>
<name>A0AAD8A101_DIPPU</name>